<reference evidence="2 3" key="1">
    <citation type="journal article" date="2019" name="Plant Biotechnol. J.">
        <title>The red bayberry genome and genetic basis of sex determination.</title>
        <authorList>
            <person name="Jia H.M."/>
            <person name="Jia H.J."/>
            <person name="Cai Q.L."/>
            <person name="Wang Y."/>
            <person name="Zhao H.B."/>
            <person name="Yang W.F."/>
            <person name="Wang G.Y."/>
            <person name="Li Y.H."/>
            <person name="Zhan D.L."/>
            <person name="Shen Y.T."/>
            <person name="Niu Q.F."/>
            <person name="Chang L."/>
            <person name="Qiu J."/>
            <person name="Zhao L."/>
            <person name="Xie H.B."/>
            <person name="Fu W.Y."/>
            <person name="Jin J."/>
            <person name="Li X.W."/>
            <person name="Jiao Y."/>
            <person name="Zhou C.C."/>
            <person name="Tu T."/>
            <person name="Chai C.Y."/>
            <person name="Gao J.L."/>
            <person name="Fan L.J."/>
            <person name="van de Weg E."/>
            <person name="Wang J.Y."/>
            <person name="Gao Z.S."/>
        </authorList>
    </citation>
    <scope>NUCLEOTIDE SEQUENCE [LARGE SCALE GENOMIC DNA]</scope>
    <source>
        <tissue evidence="2">Leaves</tissue>
    </source>
</reference>
<name>A0A6A1WDM6_9ROSI</name>
<sequence>MSLTAVLTLFLFLLPLAASAGSTISSDVLSAYDALEGFNFPMGLLPKGALATNWNQPRLAEGYLCPYVMDDIFRIR</sequence>
<dbReference type="Proteomes" id="UP000516437">
    <property type="component" value="Chromosome 2"/>
</dbReference>
<dbReference type="SUPFAM" id="SSF141562">
    <property type="entry name" value="At5g01610-like"/>
    <property type="match status" value="1"/>
</dbReference>
<dbReference type="EMBL" id="RXIC02000020">
    <property type="protein sequence ID" value="KAB1222963.1"/>
    <property type="molecule type" value="Genomic_DNA"/>
</dbReference>
<gene>
    <name evidence="2" type="ORF">CJ030_MR2G019482</name>
</gene>
<feature type="chain" id="PRO_5025425041" evidence="1">
    <location>
        <begin position="20"/>
        <end position="76"/>
    </location>
</feature>
<evidence type="ECO:0000256" key="1">
    <source>
        <dbReference type="SAM" id="SignalP"/>
    </source>
</evidence>
<feature type="signal peptide" evidence="1">
    <location>
        <begin position="1"/>
        <end position="19"/>
    </location>
</feature>
<keyword evidence="3" id="KW-1185">Reference proteome</keyword>
<accession>A0A6A1WDM6</accession>
<evidence type="ECO:0000313" key="2">
    <source>
        <dbReference type="EMBL" id="KAB1222963.1"/>
    </source>
</evidence>
<evidence type="ECO:0000313" key="3">
    <source>
        <dbReference type="Proteomes" id="UP000516437"/>
    </source>
</evidence>
<dbReference type="AlphaFoldDB" id="A0A6A1WDM6"/>
<organism evidence="2 3">
    <name type="scientific">Morella rubra</name>
    <name type="common">Chinese bayberry</name>
    <dbReference type="NCBI Taxonomy" id="262757"/>
    <lineage>
        <taxon>Eukaryota</taxon>
        <taxon>Viridiplantae</taxon>
        <taxon>Streptophyta</taxon>
        <taxon>Embryophyta</taxon>
        <taxon>Tracheophyta</taxon>
        <taxon>Spermatophyta</taxon>
        <taxon>Magnoliopsida</taxon>
        <taxon>eudicotyledons</taxon>
        <taxon>Gunneridae</taxon>
        <taxon>Pentapetalae</taxon>
        <taxon>rosids</taxon>
        <taxon>fabids</taxon>
        <taxon>Fagales</taxon>
        <taxon>Myricaceae</taxon>
        <taxon>Morella</taxon>
    </lineage>
</organism>
<proteinExistence type="predicted"/>
<dbReference type="InterPro" id="IPR036758">
    <property type="entry name" value="At5g01610-like"/>
</dbReference>
<comment type="caution">
    <text evidence="2">The sequence shown here is derived from an EMBL/GenBank/DDBJ whole genome shotgun (WGS) entry which is preliminary data.</text>
</comment>
<keyword evidence="1" id="KW-0732">Signal</keyword>
<protein>
    <submittedName>
        <fullName evidence="2">Uncharacterized protein</fullName>
    </submittedName>
</protein>